<reference evidence="2 3" key="1">
    <citation type="submission" date="2020-01" db="EMBL/GenBank/DDBJ databases">
        <title>Muriicola jejuensis KCTC 22299.</title>
        <authorList>
            <person name="Wang G."/>
        </authorList>
    </citation>
    <scope>NUCLEOTIDE SEQUENCE [LARGE SCALE GENOMIC DNA]</scope>
    <source>
        <strain evidence="2 3">KCTC 22299</strain>
    </source>
</reference>
<feature type="domain" description="DUF2779" evidence="1">
    <location>
        <begin position="298"/>
        <end position="424"/>
    </location>
</feature>
<dbReference type="Pfam" id="PF11074">
    <property type="entry name" value="DUF2779"/>
    <property type="match status" value="1"/>
</dbReference>
<dbReference type="AlphaFoldDB" id="A0A6P0UAG4"/>
<dbReference type="InterPro" id="IPR021301">
    <property type="entry name" value="DUF2779"/>
</dbReference>
<evidence type="ECO:0000313" key="2">
    <source>
        <dbReference type="EMBL" id="NER10027.1"/>
    </source>
</evidence>
<organism evidence="2 3">
    <name type="scientific">Muriicola jejuensis</name>
    <dbReference type="NCBI Taxonomy" id="504488"/>
    <lineage>
        <taxon>Bacteria</taxon>
        <taxon>Pseudomonadati</taxon>
        <taxon>Bacteroidota</taxon>
        <taxon>Flavobacteriia</taxon>
        <taxon>Flavobacteriales</taxon>
        <taxon>Flavobacteriaceae</taxon>
        <taxon>Muriicola</taxon>
    </lineage>
</organism>
<gene>
    <name evidence="2" type="ORF">GWK09_05840</name>
</gene>
<evidence type="ECO:0000259" key="1">
    <source>
        <dbReference type="Pfam" id="PF11074"/>
    </source>
</evidence>
<keyword evidence="3" id="KW-1185">Reference proteome</keyword>
<proteinExistence type="predicted"/>
<sequence>MDKYKLSKSTFLRGLQCEKSLFLYKHHYDLKDEISAQQQAIFDQGTEIGLLAQKLFPVGVDASPSSHYEMQESVQKTKSFLEAGEARIYEATFQYNGVLAALDILVKDEDGWKGYEVKSSTSVKEVNIHDAAIQYFTIVNSGIDLVDISIVHINNQYVKQGPIDIHQLFTIESVFGRVIALQGGIPEKIKRFKQVIEGDMAPNIDIGPHCDDPYSCDFKGYCWNHVPDYSIFNIANLRVNRKFELYDQGILTLEEVNLTEVSFSAHQHLQVESEQNGLSHIDHIKIKDFVSNLSYPLYHLDFETMSFAVPVYDHSRPYQQVPFQYSLHIEQEDGIIEHREFLAEADQDKDPRIPFVEKLIDDLGTKGDILVYNQGFEEGKLKDLQRAFPQYEKEINAVRKRLKDLMIPFKNKWYYTPEMKGSYSIKYVLPALVPELSYDELEIREGGSASIIFSQMVSGIFNGDIQNIREALKEYCMMDTWGMVNILNELKKLL</sequence>
<dbReference type="RefSeq" id="WP_163692051.1">
    <property type="nucleotide sequence ID" value="NZ_FXTW01000001.1"/>
</dbReference>
<name>A0A6P0UAG4_9FLAO</name>
<protein>
    <submittedName>
        <fullName evidence="2">DUF2779 domain-containing protein</fullName>
    </submittedName>
</protein>
<accession>A0A6P0UAG4</accession>
<comment type="caution">
    <text evidence="2">The sequence shown here is derived from an EMBL/GenBank/DDBJ whole genome shotgun (WGS) entry which is preliminary data.</text>
</comment>
<dbReference type="Proteomes" id="UP000468443">
    <property type="component" value="Unassembled WGS sequence"/>
</dbReference>
<dbReference type="EMBL" id="JAABOP010000001">
    <property type="protein sequence ID" value="NER10027.1"/>
    <property type="molecule type" value="Genomic_DNA"/>
</dbReference>
<evidence type="ECO:0000313" key="3">
    <source>
        <dbReference type="Proteomes" id="UP000468443"/>
    </source>
</evidence>